<feature type="region of interest" description="Disordered" evidence="1">
    <location>
        <begin position="72"/>
        <end position="93"/>
    </location>
</feature>
<organism evidence="2 3">
    <name type="scientific">Cardiocondyla obscurior</name>
    <dbReference type="NCBI Taxonomy" id="286306"/>
    <lineage>
        <taxon>Eukaryota</taxon>
        <taxon>Metazoa</taxon>
        <taxon>Ecdysozoa</taxon>
        <taxon>Arthropoda</taxon>
        <taxon>Hexapoda</taxon>
        <taxon>Insecta</taxon>
        <taxon>Pterygota</taxon>
        <taxon>Neoptera</taxon>
        <taxon>Endopterygota</taxon>
        <taxon>Hymenoptera</taxon>
        <taxon>Apocrita</taxon>
        <taxon>Aculeata</taxon>
        <taxon>Formicoidea</taxon>
        <taxon>Formicidae</taxon>
        <taxon>Myrmicinae</taxon>
        <taxon>Cardiocondyla</taxon>
    </lineage>
</organism>
<protein>
    <submittedName>
        <fullName evidence="2">Uncharacterized protein</fullName>
    </submittedName>
</protein>
<accession>A0AAW2GEY1</accession>
<dbReference type="EMBL" id="JADYXP020000005">
    <property type="protein sequence ID" value="KAL0124636.1"/>
    <property type="molecule type" value="Genomic_DNA"/>
</dbReference>
<keyword evidence="3" id="KW-1185">Reference proteome</keyword>
<evidence type="ECO:0000313" key="2">
    <source>
        <dbReference type="EMBL" id="KAL0124636.1"/>
    </source>
</evidence>
<evidence type="ECO:0000313" key="3">
    <source>
        <dbReference type="Proteomes" id="UP001430953"/>
    </source>
</evidence>
<proteinExistence type="predicted"/>
<dbReference type="AlphaFoldDB" id="A0AAW2GEY1"/>
<name>A0AAW2GEY1_9HYME</name>
<gene>
    <name evidence="2" type="ORF">PUN28_006475</name>
</gene>
<sequence length="201" mass="23171">MRERWHDKRSGEREGGRYTVCLVCFFRLAQNARQAFTVVFSSGSTAPHLPFPPRRVVLSFAVQRSPLALPVAREKKKKKKTSERARRSIPSRGTFKCHQPTIPEVDLASASEMAFITRFCDTLTFNFREILTGKERRRGKKKRRNLSSLIKFLPNGTFRSAGDHKTVLKTAPFYEPSFQSSVPFYPCLYESDKNVDSDFWI</sequence>
<evidence type="ECO:0000256" key="1">
    <source>
        <dbReference type="SAM" id="MobiDB-lite"/>
    </source>
</evidence>
<comment type="caution">
    <text evidence="2">The sequence shown here is derived from an EMBL/GenBank/DDBJ whole genome shotgun (WGS) entry which is preliminary data.</text>
</comment>
<dbReference type="Proteomes" id="UP001430953">
    <property type="component" value="Unassembled WGS sequence"/>
</dbReference>
<reference evidence="2 3" key="1">
    <citation type="submission" date="2023-03" db="EMBL/GenBank/DDBJ databases">
        <title>High recombination rates correlate with genetic variation in Cardiocondyla obscurior ants.</title>
        <authorList>
            <person name="Errbii M."/>
        </authorList>
    </citation>
    <scope>NUCLEOTIDE SEQUENCE [LARGE SCALE GENOMIC DNA]</scope>
    <source>
        <strain evidence="2">Alpha-2009</strain>
        <tissue evidence="2">Whole body</tissue>
    </source>
</reference>